<keyword evidence="1" id="KW-0812">Transmembrane</keyword>
<dbReference type="Proteomes" id="UP000316208">
    <property type="component" value="Unassembled WGS sequence"/>
</dbReference>
<organism evidence="3 4">
    <name type="scientific">Paenibacillus popilliae</name>
    <name type="common">Bacillus popilliae</name>
    <dbReference type="NCBI Taxonomy" id="78057"/>
    <lineage>
        <taxon>Bacteria</taxon>
        <taxon>Bacillati</taxon>
        <taxon>Bacillota</taxon>
        <taxon>Bacilli</taxon>
        <taxon>Bacillales</taxon>
        <taxon>Paenibacillaceae</taxon>
        <taxon>Paenibacillus</taxon>
    </lineage>
</organism>
<comment type="caution">
    <text evidence="3">The sequence shown here is derived from an EMBL/GenBank/DDBJ whole genome shotgun (WGS) entry which is preliminary data.</text>
</comment>
<dbReference type="InterPro" id="IPR008756">
    <property type="entry name" value="Peptidase_M56"/>
</dbReference>
<keyword evidence="1" id="KW-1133">Transmembrane helix</keyword>
<feature type="transmembrane region" description="Helical" evidence="1">
    <location>
        <begin position="365"/>
        <end position="384"/>
    </location>
</feature>
<dbReference type="EMBL" id="SADY01000003">
    <property type="protein sequence ID" value="TQR44974.1"/>
    <property type="molecule type" value="Genomic_DNA"/>
</dbReference>
<evidence type="ECO:0000313" key="4">
    <source>
        <dbReference type="Proteomes" id="UP000316208"/>
    </source>
</evidence>
<dbReference type="CDD" id="cd07341">
    <property type="entry name" value="M56_BlaR1_MecR1_like"/>
    <property type="match status" value="1"/>
</dbReference>
<dbReference type="Pfam" id="PF05569">
    <property type="entry name" value="Peptidase_M56"/>
    <property type="match status" value="1"/>
</dbReference>
<gene>
    <name evidence="3" type="ORF">C7Y44_11700</name>
</gene>
<keyword evidence="1" id="KW-0472">Membrane</keyword>
<accession>A0ABY3AQC2</accession>
<feature type="domain" description="Peptidase M56" evidence="2">
    <location>
        <begin position="17"/>
        <end position="357"/>
    </location>
</feature>
<evidence type="ECO:0000313" key="3">
    <source>
        <dbReference type="EMBL" id="TQR44974.1"/>
    </source>
</evidence>
<protein>
    <submittedName>
        <fullName evidence="3">Peptidase M56</fullName>
    </submittedName>
</protein>
<proteinExistence type="predicted"/>
<dbReference type="PANTHER" id="PTHR34978:SF3">
    <property type="entry name" value="SLR0241 PROTEIN"/>
    <property type="match status" value="1"/>
</dbReference>
<name>A0ABY3AQC2_PAEPP</name>
<sequence length="626" mass="70990">MSPTLHECLLSCFGWVLHGSFMASILIVLVLILQFLCKNKLEVRWKYLLWLPVAIRLLLPWAPESSLSLYNIFSLEAIVPVNQAQSQAQLPSAWHSLWTGSEAKSEEEDQAENSTDSEKSVLLDRKIEVSNPSLESGTTWDMGFWWSGFKQMGFTNMLMSVWLLGVLLFAAKTVVDQSQLKRALRTSRIVETPFLSAVFRETKQLMGVKRDVRFVVSERITGPAVVGFRKPAIVISPSLLVTLREDQLRCILAHEFGHIQRRDVAVNWIMHILLILHWFNPLLWLAVHKVRQDQEMACDACVLDRMSSQMPLQHNHTYGQTIIHVLEHFHLSGKRHQPGFVGLSATHKQMKRRLLMIKRFHKKSYHLSMFGMAIMIALGSVTLVNAKGNDADAADSSSAVNEIALKTATAKPKAEDEGKQLEKAEKERIAKLLEKNPGDTYIVYVSNEVKEGKGGLPVEGFSLSEFNLMGSPSPSFDTYEAYLKRASALNEAVPQQPTDLPEGYIFSEAEINNVFTSKDFAPVKAEAKKLGKQVYSKKINVTNSDNIALTYTKGKDFINIASFHWNEKDLEEYKKRMEKEYSYTNHEGRNYVSWREGRKSFQVVTNKDNPLTKEELIKLAKTAVKN</sequence>
<dbReference type="Gene3D" id="3.30.2010.10">
    <property type="entry name" value="Metalloproteases ('zincins'), catalytic domain"/>
    <property type="match status" value="1"/>
</dbReference>
<evidence type="ECO:0000259" key="2">
    <source>
        <dbReference type="Pfam" id="PF05569"/>
    </source>
</evidence>
<dbReference type="RefSeq" id="WP_142544048.1">
    <property type="nucleotide sequence ID" value="NZ_SADY01000003.1"/>
</dbReference>
<dbReference type="PANTHER" id="PTHR34978">
    <property type="entry name" value="POSSIBLE SENSOR-TRANSDUCER PROTEIN BLAR"/>
    <property type="match status" value="1"/>
</dbReference>
<feature type="transmembrane region" description="Helical" evidence="1">
    <location>
        <begin position="154"/>
        <end position="175"/>
    </location>
</feature>
<feature type="transmembrane region" description="Helical" evidence="1">
    <location>
        <begin position="15"/>
        <end position="35"/>
    </location>
</feature>
<reference evidence="3 4" key="1">
    <citation type="submission" date="2018-03" db="EMBL/GenBank/DDBJ databases">
        <title>Aerobic endospore-forming bacteria genome sequencing and assembly.</title>
        <authorList>
            <person name="Cavalcante D.A."/>
            <person name="Driks A."/>
            <person name="Putonti C."/>
            <person name="De-Souza M.T."/>
        </authorList>
    </citation>
    <scope>NUCLEOTIDE SEQUENCE [LARGE SCALE GENOMIC DNA]</scope>
    <source>
        <strain evidence="3 4">SDF0028</strain>
    </source>
</reference>
<evidence type="ECO:0000256" key="1">
    <source>
        <dbReference type="SAM" id="Phobius"/>
    </source>
</evidence>
<keyword evidence="4" id="KW-1185">Reference proteome</keyword>
<dbReference type="InterPro" id="IPR052173">
    <property type="entry name" value="Beta-lactam_resp_regulator"/>
</dbReference>